<evidence type="ECO:0000256" key="1">
    <source>
        <dbReference type="SAM" id="Coils"/>
    </source>
</evidence>
<keyword evidence="1" id="KW-0175">Coiled coil</keyword>
<dbReference type="RefSeq" id="WP_011735396.1">
    <property type="nucleotide sequence ID" value="NC_008609.1"/>
</dbReference>
<reference evidence="2 3" key="1">
    <citation type="submission" date="2006-10" db="EMBL/GenBank/DDBJ databases">
        <title>Complete sequence of chromosome of Pelobacter propionicus DSM 2379.</title>
        <authorList>
            <consortium name="US DOE Joint Genome Institute"/>
            <person name="Copeland A."/>
            <person name="Lucas S."/>
            <person name="Lapidus A."/>
            <person name="Barry K."/>
            <person name="Detter J.C."/>
            <person name="Glavina del Rio T."/>
            <person name="Hammon N."/>
            <person name="Israni S."/>
            <person name="Dalin E."/>
            <person name="Tice H."/>
            <person name="Pitluck S."/>
            <person name="Saunders E."/>
            <person name="Brettin T."/>
            <person name="Bruce D."/>
            <person name="Han C."/>
            <person name="Tapia R."/>
            <person name="Schmutz J."/>
            <person name="Larimer F."/>
            <person name="Land M."/>
            <person name="Hauser L."/>
            <person name="Kyrpides N."/>
            <person name="Kim E."/>
            <person name="Lovley D."/>
            <person name="Richardson P."/>
        </authorList>
    </citation>
    <scope>NUCLEOTIDE SEQUENCE [LARGE SCALE GENOMIC DNA]</scope>
    <source>
        <strain evidence="3">DSM 2379 / NBRC 103807 / OttBd1</strain>
    </source>
</reference>
<organism evidence="2 3">
    <name type="scientific">Pelobacter propionicus (strain DSM 2379 / NBRC 103807 / OttBd1)</name>
    <dbReference type="NCBI Taxonomy" id="338966"/>
    <lineage>
        <taxon>Bacteria</taxon>
        <taxon>Pseudomonadati</taxon>
        <taxon>Thermodesulfobacteriota</taxon>
        <taxon>Desulfuromonadia</taxon>
        <taxon>Desulfuromonadales</taxon>
        <taxon>Desulfuromonadaceae</taxon>
        <taxon>Pelobacter</taxon>
    </lineage>
</organism>
<feature type="coiled-coil region" evidence="1">
    <location>
        <begin position="3"/>
        <end position="30"/>
    </location>
</feature>
<gene>
    <name evidence="2" type="ordered locus">Ppro_1487</name>
</gene>
<protein>
    <submittedName>
        <fullName evidence="2">Uncharacterized protein</fullName>
    </submittedName>
</protein>
<name>A1AP33_PELPD</name>
<sequence>MSYHNLKEKVQDFENDLDQVVAEAEEADTQARNAIGKIMVKNRNNAVAHGWEQAPVPRYVNFCLCPSCSTSFDDQSDCIDCPSCR</sequence>
<dbReference type="KEGG" id="ppd:Ppro_1487"/>
<keyword evidence="3" id="KW-1185">Reference proteome</keyword>
<proteinExistence type="predicted"/>
<dbReference type="AlphaFoldDB" id="A1AP33"/>
<dbReference type="Proteomes" id="UP000006732">
    <property type="component" value="Chromosome"/>
</dbReference>
<dbReference type="HOGENOM" id="CLU_2509761_0_0_7"/>
<accession>A1AP33</accession>
<evidence type="ECO:0000313" key="2">
    <source>
        <dbReference type="EMBL" id="ABK99103.1"/>
    </source>
</evidence>
<evidence type="ECO:0000313" key="3">
    <source>
        <dbReference type="Proteomes" id="UP000006732"/>
    </source>
</evidence>
<dbReference type="EMBL" id="CP000482">
    <property type="protein sequence ID" value="ABK99103.1"/>
    <property type="molecule type" value="Genomic_DNA"/>
</dbReference>